<name>A0A0A9G860_ARUDO</name>
<dbReference type="EMBL" id="GBRH01177244">
    <property type="protein sequence ID" value="JAE20652.1"/>
    <property type="molecule type" value="Transcribed_RNA"/>
</dbReference>
<protein>
    <submittedName>
        <fullName evidence="1">Uncharacterized protein</fullName>
    </submittedName>
</protein>
<organism evidence="1">
    <name type="scientific">Arundo donax</name>
    <name type="common">Giant reed</name>
    <name type="synonym">Donax arundinaceus</name>
    <dbReference type="NCBI Taxonomy" id="35708"/>
    <lineage>
        <taxon>Eukaryota</taxon>
        <taxon>Viridiplantae</taxon>
        <taxon>Streptophyta</taxon>
        <taxon>Embryophyta</taxon>
        <taxon>Tracheophyta</taxon>
        <taxon>Spermatophyta</taxon>
        <taxon>Magnoliopsida</taxon>
        <taxon>Liliopsida</taxon>
        <taxon>Poales</taxon>
        <taxon>Poaceae</taxon>
        <taxon>PACMAD clade</taxon>
        <taxon>Arundinoideae</taxon>
        <taxon>Arundineae</taxon>
        <taxon>Arundo</taxon>
    </lineage>
</organism>
<reference evidence="1" key="2">
    <citation type="journal article" date="2015" name="Data Brief">
        <title>Shoot transcriptome of the giant reed, Arundo donax.</title>
        <authorList>
            <person name="Barrero R.A."/>
            <person name="Guerrero F.D."/>
            <person name="Moolhuijzen P."/>
            <person name="Goolsby J.A."/>
            <person name="Tidwell J."/>
            <person name="Bellgard S.E."/>
            <person name="Bellgard M.I."/>
        </authorList>
    </citation>
    <scope>NUCLEOTIDE SEQUENCE</scope>
    <source>
        <tissue evidence="1">Shoot tissue taken approximately 20 cm above the soil surface</tissue>
    </source>
</reference>
<proteinExistence type="predicted"/>
<accession>A0A0A9G860</accession>
<sequence length="64" mass="7473">MLKAHTEHMHLDGIQIATTGHLRLKQRRSLSIAVQHTRPYAIVWQPHKQFLNEDLSCIGRFQTL</sequence>
<dbReference type="AlphaFoldDB" id="A0A0A9G860"/>
<evidence type="ECO:0000313" key="1">
    <source>
        <dbReference type="EMBL" id="JAE20652.1"/>
    </source>
</evidence>
<reference evidence="1" key="1">
    <citation type="submission" date="2014-09" db="EMBL/GenBank/DDBJ databases">
        <authorList>
            <person name="Magalhaes I.L.F."/>
            <person name="Oliveira U."/>
            <person name="Santos F.R."/>
            <person name="Vidigal T.H.D.A."/>
            <person name="Brescovit A.D."/>
            <person name="Santos A.J."/>
        </authorList>
    </citation>
    <scope>NUCLEOTIDE SEQUENCE</scope>
    <source>
        <tissue evidence="1">Shoot tissue taken approximately 20 cm above the soil surface</tissue>
    </source>
</reference>